<feature type="compositionally biased region" description="Low complexity" evidence="1">
    <location>
        <begin position="38"/>
        <end position="86"/>
    </location>
</feature>
<feature type="compositionally biased region" description="Low complexity" evidence="1">
    <location>
        <begin position="150"/>
        <end position="193"/>
    </location>
</feature>
<dbReference type="Gene3D" id="3.40.33.10">
    <property type="entry name" value="CAP"/>
    <property type="match status" value="1"/>
</dbReference>
<feature type="region of interest" description="Disordered" evidence="1">
    <location>
        <begin position="148"/>
        <end position="193"/>
    </location>
</feature>
<sequence>MSQNKNDIIIIDSDEEDHKPTTPLQNNQKSNKPDTFINNSNYNNRKYTNNSNSNSNSNKNSNNSIGNSSSSKTNNSNSPKNISKSNLPKYNSEHRRKFLAEIHEKRLGIGKSIQCIEIDEDFFSDNNNIDDINNKYIVKEENSNINKPATTTKTSALPIPTTTTTTTTTTNLNKNNVNNYSTNNNVNKSTTNTPFDFQASLKLRKEIDSIRNSRHQSYRNNKLGQKKMYSLDDIEQLKKDENNQRIIAASMDTTIKPPSHGVHTIDNTLQHPEAIGRKALELTNTFRKTLNLPPLLWNQPVYLVGVEHSKNMGEKIEEFGHGGFKERVKKFPFKFKSVGENVAYTNSSNVAEHAVDGWINSPGHRKNLVGNFNVCSIGVYKNSEGFWYLTQLFALCS</sequence>
<dbReference type="AlphaFoldDB" id="F0ZBZ8"/>
<evidence type="ECO:0000313" key="4">
    <source>
        <dbReference type="Proteomes" id="UP000001064"/>
    </source>
</evidence>
<dbReference type="PANTHER" id="PTHR31157:SF30">
    <property type="entry name" value="SCP DOMAIN-CONTAINING PROTEIN"/>
    <property type="match status" value="1"/>
</dbReference>
<feature type="region of interest" description="Disordered" evidence="1">
    <location>
        <begin position="1"/>
        <end position="90"/>
    </location>
</feature>
<dbReference type="GeneID" id="10507128"/>
<accession>F0ZBZ8</accession>
<feature type="domain" description="SCP" evidence="2">
    <location>
        <begin position="280"/>
        <end position="392"/>
    </location>
</feature>
<dbReference type="SUPFAM" id="SSF55797">
    <property type="entry name" value="PR-1-like"/>
    <property type="match status" value="1"/>
</dbReference>
<dbReference type="CDD" id="cd05379">
    <property type="entry name" value="CAP_bacterial"/>
    <property type="match status" value="1"/>
</dbReference>
<dbReference type="KEGG" id="dpp:DICPUDRAFT_148783"/>
<evidence type="ECO:0000256" key="1">
    <source>
        <dbReference type="SAM" id="MobiDB-lite"/>
    </source>
</evidence>
<organism evidence="3 4">
    <name type="scientific">Dictyostelium purpureum</name>
    <name type="common">Slime mold</name>
    <dbReference type="NCBI Taxonomy" id="5786"/>
    <lineage>
        <taxon>Eukaryota</taxon>
        <taxon>Amoebozoa</taxon>
        <taxon>Evosea</taxon>
        <taxon>Eumycetozoa</taxon>
        <taxon>Dictyostelia</taxon>
        <taxon>Dictyosteliales</taxon>
        <taxon>Dictyosteliaceae</taxon>
        <taxon>Dictyostelium</taxon>
    </lineage>
</organism>
<dbReference type="EMBL" id="GL870974">
    <property type="protein sequence ID" value="EGC38575.1"/>
    <property type="molecule type" value="Genomic_DNA"/>
</dbReference>
<dbReference type="OrthoDB" id="568194at2759"/>
<dbReference type="InParanoid" id="F0ZBZ8"/>
<evidence type="ECO:0000259" key="2">
    <source>
        <dbReference type="Pfam" id="PF00188"/>
    </source>
</evidence>
<dbReference type="Pfam" id="PF00188">
    <property type="entry name" value="CAP"/>
    <property type="match status" value="1"/>
</dbReference>
<dbReference type="PANTHER" id="PTHR31157">
    <property type="entry name" value="SCP DOMAIN-CONTAINING PROTEIN"/>
    <property type="match status" value="1"/>
</dbReference>
<dbReference type="eggNOG" id="ENOG502SB66">
    <property type="taxonomic scope" value="Eukaryota"/>
</dbReference>
<protein>
    <recommendedName>
        <fullName evidence="2">SCP domain-containing protein</fullName>
    </recommendedName>
</protein>
<proteinExistence type="predicted"/>
<dbReference type="FunCoup" id="F0ZBZ8">
    <property type="interactions" value="937"/>
</dbReference>
<dbReference type="OMA" id="NSEGFWY"/>
<evidence type="ECO:0000313" key="3">
    <source>
        <dbReference type="EMBL" id="EGC38575.1"/>
    </source>
</evidence>
<dbReference type="Proteomes" id="UP000001064">
    <property type="component" value="Unassembled WGS sequence"/>
</dbReference>
<gene>
    <name evidence="3" type="ORF">DICPUDRAFT_148783</name>
</gene>
<keyword evidence="4" id="KW-1185">Reference proteome</keyword>
<name>F0ZBZ8_DICPU</name>
<dbReference type="VEuPathDB" id="AmoebaDB:DICPUDRAFT_148783"/>
<dbReference type="InterPro" id="IPR035940">
    <property type="entry name" value="CAP_sf"/>
</dbReference>
<reference evidence="4" key="1">
    <citation type="journal article" date="2011" name="Genome Biol.">
        <title>Comparative genomics of the social amoebae Dictyostelium discoideum and Dictyostelium purpureum.</title>
        <authorList>
            <consortium name="US DOE Joint Genome Institute (JGI-PGF)"/>
            <person name="Sucgang R."/>
            <person name="Kuo A."/>
            <person name="Tian X."/>
            <person name="Salerno W."/>
            <person name="Parikh A."/>
            <person name="Feasley C.L."/>
            <person name="Dalin E."/>
            <person name="Tu H."/>
            <person name="Huang E."/>
            <person name="Barry K."/>
            <person name="Lindquist E."/>
            <person name="Shapiro H."/>
            <person name="Bruce D."/>
            <person name="Schmutz J."/>
            <person name="Salamov A."/>
            <person name="Fey P."/>
            <person name="Gaudet P."/>
            <person name="Anjard C."/>
            <person name="Babu M.M."/>
            <person name="Basu S."/>
            <person name="Bushmanova Y."/>
            <person name="van der Wel H."/>
            <person name="Katoh-Kurasawa M."/>
            <person name="Dinh C."/>
            <person name="Coutinho P.M."/>
            <person name="Saito T."/>
            <person name="Elias M."/>
            <person name="Schaap P."/>
            <person name="Kay R.R."/>
            <person name="Henrissat B."/>
            <person name="Eichinger L."/>
            <person name="Rivero F."/>
            <person name="Putnam N.H."/>
            <person name="West C.M."/>
            <person name="Loomis W.F."/>
            <person name="Chisholm R.L."/>
            <person name="Shaulsky G."/>
            <person name="Strassmann J.E."/>
            <person name="Queller D.C."/>
            <person name="Kuspa A."/>
            <person name="Grigoriev I.V."/>
        </authorList>
    </citation>
    <scope>NUCLEOTIDE SEQUENCE [LARGE SCALE GENOMIC DNA]</scope>
    <source>
        <strain evidence="4">QSDP1</strain>
    </source>
</reference>
<dbReference type="InterPro" id="IPR014044">
    <property type="entry name" value="CAP_dom"/>
</dbReference>
<dbReference type="RefSeq" id="XP_003284946.1">
    <property type="nucleotide sequence ID" value="XM_003284898.1"/>
</dbReference>